<evidence type="ECO:0000313" key="1">
    <source>
        <dbReference type="EMBL" id="TRM57349.1"/>
    </source>
</evidence>
<name>A0A550BXT1_9AGAR</name>
<comment type="caution">
    <text evidence="1">The sequence shown here is derived from an EMBL/GenBank/DDBJ whole genome shotgun (WGS) entry which is preliminary data.</text>
</comment>
<evidence type="ECO:0000313" key="2">
    <source>
        <dbReference type="Proteomes" id="UP000320762"/>
    </source>
</evidence>
<dbReference type="AlphaFoldDB" id="A0A550BXT1"/>
<organism evidence="1 2">
    <name type="scientific">Schizophyllum amplum</name>
    <dbReference type="NCBI Taxonomy" id="97359"/>
    <lineage>
        <taxon>Eukaryota</taxon>
        <taxon>Fungi</taxon>
        <taxon>Dikarya</taxon>
        <taxon>Basidiomycota</taxon>
        <taxon>Agaricomycotina</taxon>
        <taxon>Agaricomycetes</taxon>
        <taxon>Agaricomycetidae</taxon>
        <taxon>Agaricales</taxon>
        <taxon>Schizophyllaceae</taxon>
        <taxon>Schizophyllum</taxon>
    </lineage>
</organism>
<gene>
    <name evidence="1" type="ORF">BD626DRAFT_214094</name>
</gene>
<keyword evidence="2" id="KW-1185">Reference proteome</keyword>
<reference evidence="1 2" key="1">
    <citation type="journal article" date="2019" name="New Phytol.">
        <title>Comparative genomics reveals unique wood-decay strategies and fruiting body development in the Schizophyllaceae.</title>
        <authorList>
            <person name="Almasi E."/>
            <person name="Sahu N."/>
            <person name="Krizsan K."/>
            <person name="Balint B."/>
            <person name="Kovacs G.M."/>
            <person name="Kiss B."/>
            <person name="Cseklye J."/>
            <person name="Drula E."/>
            <person name="Henrissat B."/>
            <person name="Nagy I."/>
            <person name="Chovatia M."/>
            <person name="Adam C."/>
            <person name="LaButti K."/>
            <person name="Lipzen A."/>
            <person name="Riley R."/>
            <person name="Grigoriev I.V."/>
            <person name="Nagy L.G."/>
        </authorList>
    </citation>
    <scope>NUCLEOTIDE SEQUENCE [LARGE SCALE GENOMIC DNA]</scope>
    <source>
        <strain evidence="1 2">NL-1724</strain>
    </source>
</reference>
<proteinExistence type="predicted"/>
<sequence>MTASASSPLVYLSHLLPQALLRSSTRDTQSLADNFKLVGCNRIALRALMQHGSELCMTIQVGDHSSLPPQRPPGHRHHARAPHPPWPCSASTMTLLRLHYGRVPHPPWLWSFHYGRVPHTPRPCSASIMAVFRLHYGRVPPPPCPCFASTMAV</sequence>
<protein>
    <submittedName>
        <fullName evidence="1">Uncharacterized protein</fullName>
    </submittedName>
</protein>
<dbReference type="EMBL" id="VDMD01000049">
    <property type="protein sequence ID" value="TRM57349.1"/>
    <property type="molecule type" value="Genomic_DNA"/>
</dbReference>
<dbReference type="Proteomes" id="UP000320762">
    <property type="component" value="Unassembled WGS sequence"/>
</dbReference>
<accession>A0A550BXT1</accession>